<name>A0AA36EAQ5_LACSI</name>
<proteinExistence type="predicted"/>
<dbReference type="Pfam" id="PF18036">
    <property type="entry name" value="Ubiquitin_4"/>
    <property type="match status" value="1"/>
</dbReference>
<evidence type="ECO:0000313" key="4">
    <source>
        <dbReference type="Proteomes" id="UP001177003"/>
    </source>
</evidence>
<dbReference type="Proteomes" id="UP001177003">
    <property type="component" value="Chromosome 6"/>
</dbReference>
<dbReference type="AlphaFoldDB" id="A0AA36EAQ5"/>
<feature type="region of interest" description="Disordered" evidence="1">
    <location>
        <begin position="241"/>
        <end position="284"/>
    </location>
</feature>
<evidence type="ECO:0000313" key="3">
    <source>
        <dbReference type="EMBL" id="CAI9289359.1"/>
    </source>
</evidence>
<dbReference type="InterPro" id="IPR029071">
    <property type="entry name" value="Ubiquitin-like_domsf"/>
</dbReference>
<evidence type="ECO:0000259" key="2">
    <source>
        <dbReference type="Pfam" id="PF18036"/>
    </source>
</evidence>
<reference evidence="3" key="1">
    <citation type="submission" date="2023-04" db="EMBL/GenBank/DDBJ databases">
        <authorList>
            <person name="Vijverberg K."/>
            <person name="Xiong W."/>
            <person name="Schranz E."/>
        </authorList>
    </citation>
    <scope>NUCLEOTIDE SEQUENCE</scope>
</reference>
<accession>A0AA36EAQ5</accession>
<dbReference type="PANTHER" id="PTHR14942">
    <property type="entry name" value="U11/U12 SMALL NUCLEAR RIBONUCLEOPROTEIN 25 KDA PROTEIN"/>
    <property type="match status" value="1"/>
</dbReference>
<organism evidence="3 4">
    <name type="scientific">Lactuca saligna</name>
    <name type="common">Willowleaf lettuce</name>
    <dbReference type="NCBI Taxonomy" id="75948"/>
    <lineage>
        <taxon>Eukaryota</taxon>
        <taxon>Viridiplantae</taxon>
        <taxon>Streptophyta</taxon>
        <taxon>Embryophyta</taxon>
        <taxon>Tracheophyta</taxon>
        <taxon>Spermatophyta</taxon>
        <taxon>Magnoliopsida</taxon>
        <taxon>eudicotyledons</taxon>
        <taxon>Gunneridae</taxon>
        <taxon>Pentapetalae</taxon>
        <taxon>asterids</taxon>
        <taxon>campanulids</taxon>
        <taxon>Asterales</taxon>
        <taxon>Asteraceae</taxon>
        <taxon>Cichorioideae</taxon>
        <taxon>Cichorieae</taxon>
        <taxon>Lactucinae</taxon>
        <taxon>Lactuca</taxon>
    </lineage>
</organism>
<feature type="compositionally biased region" description="Low complexity" evidence="1">
    <location>
        <begin position="268"/>
        <end position="284"/>
    </location>
</feature>
<feature type="compositionally biased region" description="Acidic residues" evidence="1">
    <location>
        <begin position="252"/>
        <end position="265"/>
    </location>
</feature>
<feature type="domain" description="SNRNP25 ubiquitin-like" evidence="2">
    <location>
        <begin position="65"/>
        <end position="150"/>
    </location>
</feature>
<dbReference type="CDD" id="cd17058">
    <property type="entry name" value="Ubl_SNRNP25"/>
    <property type="match status" value="1"/>
</dbReference>
<dbReference type="InterPro" id="IPR040610">
    <property type="entry name" value="SNRNP25_ubiquitin"/>
</dbReference>
<keyword evidence="4" id="KW-1185">Reference proteome</keyword>
<gene>
    <name evidence="3" type="ORF">LSALG_LOCUS28599</name>
</gene>
<dbReference type="InterPro" id="IPR039690">
    <property type="entry name" value="SNRNP25"/>
</dbReference>
<dbReference type="Gene3D" id="3.10.20.90">
    <property type="entry name" value="Phosphatidylinositol 3-kinase Catalytic Subunit, Chain A, domain 1"/>
    <property type="match status" value="1"/>
</dbReference>
<sequence>MRTPSKDHRVDFSDFGYNRKTPFEINRPSSPFSISTTSSSFPPLLPAKRSSWRSLSFGKFSSKPIRLSILKLDGSSFDIVVTNRATVAKVKKAIEAAFCDIPTQGDAEISWSHVWGHFCLCFESMKLFRDRDSITRFGIKNGDQLQFVRHTPMYEVAGERLEKITIDSNQTNGPTHNWIKIGNLNRSSSKRSLNGNMKKYCGNNRSNSNHNHVTKEVNRSNWACRMRGLFLHRKTNSPKIGTARLGRWFPSSDDEEEDDDDDDDANVSCRSSASSTSYSPNPFSEFAGGFGYPTGYCIK</sequence>
<dbReference type="GO" id="GO:0000398">
    <property type="term" value="P:mRNA splicing, via spliceosome"/>
    <property type="evidence" value="ECO:0007669"/>
    <property type="project" value="InterPro"/>
</dbReference>
<dbReference type="PANTHER" id="PTHR14942:SF2">
    <property type="entry name" value="UBIQUITIN-LIKE SUPERFAMILY PROTEIN"/>
    <property type="match status" value="1"/>
</dbReference>
<dbReference type="EMBL" id="OX465082">
    <property type="protein sequence ID" value="CAI9289359.1"/>
    <property type="molecule type" value="Genomic_DNA"/>
</dbReference>
<dbReference type="SUPFAM" id="SSF54236">
    <property type="entry name" value="Ubiquitin-like"/>
    <property type="match status" value="1"/>
</dbReference>
<evidence type="ECO:0000256" key="1">
    <source>
        <dbReference type="SAM" id="MobiDB-lite"/>
    </source>
</evidence>
<protein>
    <recommendedName>
        <fullName evidence="2">SNRNP25 ubiquitin-like domain-containing protein</fullName>
    </recommendedName>
</protein>